<protein>
    <submittedName>
        <fullName evidence="3">Uncharacterized protein</fullName>
    </submittedName>
</protein>
<dbReference type="PANTHER" id="PTHR24106">
    <property type="entry name" value="NACHT, LRR AND CARD DOMAINS-CONTAINING"/>
    <property type="match status" value="1"/>
</dbReference>
<evidence type="ECO:0000313" key="4">
    <source>
        <dbReference type="Proteomes" id="UP001187415"/>
    </source>
</evidence>
<dbReference type="EMBL" id="JAUPFM010000002">
    <property type="protein sequence ID" value="KAK2859812.1"/>
    <property type="molecule type" value="Genomic_DNA"/>
</dbReference>
<dbReference type="InterPro" id="IPR001611">
    <property type="entry name" value="Leu-rich_rpt"/>
</dbReference>
<evidence type="ECO:0000256" key="2">
    <source>
        <dbReference type="ARBA" id="ARBA00022737"/>
    </source>
</evidence>
<keyword evidence="2" id="KW-0677">Repeat</keyword>
<dbReference type="Pfam" id="PF13516">
    <property type="entry name" value="LRR_6"/>
    <property type="match status" value="7"/>
</dbReference>
<organism evidence="3 4">
    <name type="scientific">Channa striata</name>
    <name type="common">Snakehead murrel</name>
    <name type="synonym">Ophicephalus striatus</name>
    <dbReference type="NCBI Taxonomy" id="64152"/>
    <lineage>
        <taxon>Eukaryota</taxon>
        <taxon>Metazoa</taxon>
        <taxon>Chordata</taxon>
        <taxon>Craniata</taxon>
        <taxon>Vertebrata</taxon>
        <taxon>Euteleostomi</taxon>
        <taxon>Actinopterygii</taxon>
        <taxon>Neopterygii</taxon>
        <taxon>Teleostei</taxon>
        <taxon>Neoteleostei</taxon>
        <taxon>Acanthomorphata</taxon>
        <taxon>Anabantaria</taxon>
        <taxon>Anabantiformes</taxon>
        <taxon>Channoidei</taxon>
        <taxon>Channidae</taxon>
        <taxon>Channa</taxon>
    </lineage>
</organism>
<evidence type="ECO:0000256" key="1">
    <source>
        <dbReference type="ARBA" id="ARBA00022614"/>
    </source>
</evidence>
<reference evidence="3" key="1">
    <citation type="submission" date="2023-07" db="EMBL/GenBank/DDBJ databases">
        <title>Chromosome-level Genome Assembly of Striped Snakehead (Channa striata).</title>
        <authorList>
            <person name="Liu H."/>
        </authorList>
    </citation>
    <scope>NUCLEOTIDE SEQUENCE</scope>
    <source>
        <strain evidence="3">Gz</strain>
        <tissue evidence="3">Muscle</tissue>
    </source>
</reference>
<name>A0AA88NLB5_CHASR</name>
<gene>
    <name evidence="3" type="ORF">Q5P01_004432</name>
</gene>
<dbReference type="AlphaFoldDB" id="A0AA88NLB5"/>
<dbReference type="Proteomes" id="UP001187415">
    <property type="component" value="Unassembled WGS sequence"/>
</dbReference>
<dbReference type="SMART" id="SM00368">
    <property type="entry name" value="LRR_RI"/>
    <property type="match status" value="13"/>
</dbReference>
<accession>A0AA88NLB5</accession>
<dbReference type="InterPro" id="IPR051261">
    <property type="entry name" value="NLR"/>
</dbReference>
<sequence>MVMKCCDSCSEKLRSCSLSEISCDSLVSALKSNPSNLTELDLSGNYKLQDPAVKQLCGFLESPDCRLETLRLSWCRLSEISCDSLVSALKSNPSHLTELDLGYNNLQDPGVKQLCGFLESPDCRLETLRVKNCRLSEISCDSLVSALKSNPSHLTELDLSENKLQDPGVKQLCGFLESPDCRLETLRLSDCSLSEISCDHLVSALKSNPSHLTELDLSENWDLQDPGVKQLCGFLESPDCRLETLRLRSCSLSEISCDSLVSALKSNPSHLRELDLSGNKNLQDPAVKQLCGFLESPDCRLETLRLSDCSLSKISCDSLVSALKSNPSHLTELDLSYNGLQDPGVKQLSGFLESPDCRLETLRLMSCSLSEISCDSLVSALKSNPSHLRELDLTGNNLQDPAVKLLSGLVESPHCRLETLRPESDDLFV</sequence>
<keyword evidence="1" id="KW-0433">Leucine-rich repeat</keyword>
<comment type="caution">
    <text evidence="3">The sequence shown here is derived from an EMBL/GenBank/DDBJ whole genome shotgun (WGS) entry which is preliminary data.</text>
</comment>
<dbReference type="Gene3D" id="3.80.10.10">
    <property type="entry name" value="Ribonuclease Inhibitor"/>
    <property type="match status" value="3"/>
</dbReference>
<keyword evidence="4" id="KW-1185">Reference proteome</keyword>
<dbReference type="SUPFAM" id="SSF52047">
    <property type="entry name" value="RNI-like"/>
    <property type="match status" value="2"/>
</dbReference>
<proteinExistence type="predicted"/>
<evidence type="ECO:0000313" key="3">
    <source>
        <dbReference type="EMBL" id="KAK2859812.1"/>
    </source>
</evidence>
<dbReference type="InterPro" id="IPR032675">
    <property type="entry name" value="LRR_dom_sf"/>
</dbReference>